<dbReference type="InterPro" id="IPR001102">
    <property type="entry name" value="Transglutaminase_N"/>
</dbReference>
<accession>A0AAW1K2U9</accession>
<dbReference type="GO" id="GO:0046872">
    <property type="term" value="F:metal ion binding"/>
    <property type="evidence" value="ECO:0007669"/>
    <property type="project" value="UniProtKB-KW"/>
</dbReference>
<dbReference type="InterPro" id="IPR013808">
    <property type="entry name" value="Transglutaminase_AS"/>
</dbReference>
<comment type="caution">
    <text evidence="10">The sequence shown here is derived from an EMBL/GenBank/DDBJ whole genome shotgun (WGS) entry which is preliminary data.</text>
</comment>
<organism evidence="10 11">
    <name type="scientific">Popillia japonica</name>
    <name type="common">Japanese beetle</name>
    <dbReference type="NCBI Taxonomy" id="7064"/>
    <lineage>
        <taxon>Eukaryota</taxon>
        <taxon>Metazoa</taxon>
        <taxon>Ecdysozoa</taxon>
        <taxon>Arthropoda</taxon>
        <taxon>Hexapoda</taxon>
        <taxon>Insecta</taxon>
        <taxon>Pterygota</taxon>
        <taxon>Neoptera</taxon>
        <taxon>Endopterygota</taxon>
        <taxon>Coleoptera</taxon>
        <taxon>Polyphaga</taxon>
        <taxon>Scarabaeiformia</taxon>
        <taxon>Scarabaeidae</taxon>
        <taxon>Rutelinae</taxon>
        <taxon>Popillia</taxon>
    </lineage>
</organism>
<dbReference type="PIRSF" id="PIRSF000459">
    <property type="entry name" value="TGM_EBP42"/>
    <property type="match status" value="1"/>
</dbReference>
<dbReference type="SUPFAM" id="SSF54001">
    <property type="entry name" value="Cysteine proteinases"/>
    <property type="match status" value="1"/>
</dbReference>
<comment type="cofactor">
    <cofactor evidence="8">
        <name>Ca(2+)</name>
        <dbReference type="ChEBI" id="CHEBI:29108"/>
    </cofactor>
    <text evidence="8">Binds 1 Ca(2+) ion per subunit.</text>
</comment>
<feature type="binding site" evidence="8">
    <location>
        <position position="495"/>
    </location>
    <ligand>
        <name>Ca(2+)</name>
        <dbReference type="ChEBI" id="CHEBI:29108"/>
    </ligand>
</feature>
<dbReference type="InterPro" id="IPR050779">
    <property type="entry name" value="Transglutaminase"/>
</dbReference>
<dbReference type="Pfam" id="PF00868">
    <property type="entry name" value="Transglut_N"/>
    <property type="match status" value="1"/>
</dbReference>
<name>A0AAW1K2U9_POPJA</name>
<keyword evidence="11" id="KW-1185">Reference proteome</keyword>
<evidence type="ECO:0000313" key="11">
    <source>
        <dbReference type="Proteomes" id="UP001458880"/>
    </source>
</evidence>
<evidence type="ECO:0000256" key="4">
    <source>
        <dbReference type="ARBA" id="ARBA00022837"/>
    </source>
</evidence>
<dbReference type="SUPFAM" id="SSF49309">
    <property type="entry name" value="Transglutaminase, two C-terminal domains"/>
    <property type="match status" value="1"/>
</dbReference>
<dbReference type="Proteomes" id="UP001458880">
    <property type="component" value="Unassembled WGS sequence"/>
</dbReference>
<dbReference type="EC" id="2.3.2.13" evidence="6"/>
<evidence type="ECO:0000256" key="1">
    <source>
        <dbReference type="ARBA" id="ARBA00005968"/>
    </source>
</evidence>
<dbReference type="AlphaFoldDB" id="A0AAW1K2U9"/>
<feature type="active site" evidence="7">
    <location>
        <position position="320"/>
    </location>
</feature>
<dbReference type="Pfam" id="PF01841">
    <property type="entry name" value="Transglut_core"/>
    <property type="match status" value="1"/>
</dbReference>
<dbReference type="InterPro" id="IPR008958">
    <property type="entry name" value="Transglutaminase_C"/>
</dbReference>
<keyword evidence="5" id="KW-0012">Acyltransferase</keyword>
<dbReference type="Gene3D" id="2.60.40.10">
    <property type="entry name" value="Immunoglobulins"/>
    <property type="match status" value="2"/>
</dbReference>
<protein>
    <recommendedName>
        <fullName evidence="6">protein-glutamine gamma-glutamyltransferase</fullName>
        <ecNumber evidence="6">2.3.2.13</ecNumber>
    </recommendedName>
</protein>
<dbReference type="InterPro" id="IPR036238">
    <property type="entry name" value="Transglutaminase_C_sf"/>
</dbReference>
<dbReference type="PANTHER" id="PTHR11590:SF69">
    <property type="entry name" value="RE08173P"/>
    <property type="match status" value="1"/>
</dbReference>
<feature type="domain" description="Transglutaminase-like" evidence="9">
    <location>
        <begin position="312"/>
        <end position="403"/>
    </location>
</feature>
<reference evidence="10 11" key="1">
    <citation type="journal article" date="2024" name="BMC Genomics">
        <title>De novo assembly and annotation of Popillia japonica's genome with initial clues to its potential as an invasive pest.</title>
        <authorList>
            <person name="Cucini C."/>
            <person name="Boschi S."/>
            <person name="Funari R."/>
            <person name="Cardaioli E."/>
            <person name="Iannotti N."/>
            <person name="Marturano G."/>
            <person name="Paoli F."/>
            <person name="Bruttini M."/>
            <person name="Carapelli A."/>
            <person name="Frati F."/>
            <person name="Nardi F."/>
        </authorList>
    </citation>
    <scope>NUCLEOTIDE SEQUENCE [LARGE SCALE GENOMIC DNA]</scope>
    <source>
        <strain evidence="10">DMR45628</strain>
    </source>
</reference>
<feature type="active site" evidence="7">
    <location>
        <position position="400"/>
    </location>
</feature>
<evidence type="ECO:0000256" key="3">
    <source>
        <dbReference type="ARBA" id="ARBA00022723"/>
    </source>
</evidence>
<keyword evidence="2" id="KW-0808">Transferase</keyword>
<gene>
    <name evidence="10" type="ORF">QE152_g24720</name>
</gene>
<dbReference type="PROSITE" id="PS00547">
    <property type="entry name" value="TRANSGLUTAMINASES"/>
    <property type="match status" value="1"/>
</dbReference>
<dbReference type="InterPro" id="IPR014756">
    <property type="entry name" value="Ig_E-set"/>
</dbReference>
<evidence type="ECO:0000256" key="7">
    <source>
        <dbReference type="PIRSR" id="PIRSR000459-1"/>
    </source>
</evidence>
<comment type="similarity">
    <text evidence="1">Belongs to the transglutaminase superfamily. Transglutaminase family.</text>
</comment>
<dbReference type="InterPro" id="IPR023608">
    <property type="entry name" value="Transglutaminase_animal"/>
</dbReference>
<sequence length="669" mass="76662">MKIKNLTKCFGCWSPSFGKDPKRDSDDVNISNRNGFTPSDLDVNVHKTYVQDVDFRIAQNGQLHHTDKYEHMRRKEGGAQLIVRRGEEFQLGITLNEPYNKERDTITFLFKCRDRRAANYGHGTLIGVTLSEEPENVYSWSAVLQQVRDNTILVKIRAAPTCIVGVWDLEIDTKTIERHTYKSPNPIYIIYNPWCINDQVYMESEEWKEESVLNSDGLIWRGSPNYPSLWKYAQFEKDILECALYLITNIGELSGSVRGDLVAVSRALSAAVNVNDDYGVVFGNWSGDYSDGKAPSYWTGSLEILREYYRTKRPVRYGQCWVFAGVLTTVCRALGIPSRVITNFSSAHDSNSSITIDYLVDKNGKIINEYDSIWNFHVWSEIWMKRPDLGDAYDGWQVIDATPQELSSGMYRCGPASVAACKQGDVNKAYDVPFLFSEVNADKVYWLYDEETDVWKLLSKNTTSIGKSISTKAAGEFSRLDVTDDYKFSENSKQERAVYLKAMRHIDHEFSRLYFNDNFDDVVFKFEYLEDIIVGQNFNVSLTMQNRNSAMDHEISTVLRVDVITYTGKFLASIKARSETLSVRKNDSAKMQLNISYDDYGKHMQDNCIFIISCLAQVIGTNYQYYDRDDFRIVMPAVEIDTKQTTVLGQEMTAKVMVKNPLPTSIKLW</sequence>
<dbReference type="Pfam" id="PF00927">
    <property type="entry name" value="Transglut_C"/>
    <property type="match status" value="1"/>
</dbReference>
<keyword evidence="3 8" id="KW-0479">Metal-binding</keyword>
<evidence type="ECO:0000259" key="9">
    <source>
        <dbReference type="SMART" id="SM00460"/>
    </source>
</evidence>
<dbReference type="PANTHER" id="PTHR11590">
    <property type="entry name" value="PROTEIN-GLUTAMINE GAMMA-GLUTAMYLTRANSFERASE"/>
    <property type="match status" value="1"/>
</dbReference>
<evidence type="ECO:0000256" key="2">
    <source>
        <dbReference type="ARBA" id="ARBA00022679"/>
    </source>
</evidence>
<dbReference type="SUPFAM" id="SSF81296">
    <property type="entry name" value="E set domains"/>
    <property type="match status" value="1"/>
</dbReference>
<proteinExistence type="inferred from homology"/>
<dbReference type="SMART" id="SM00460">
    <property type="entry name" value="TGc"/>
    <property type="match status" value="1"/>
</dbReference>
<dbReference type="GO" id="GO:0003810">
    <property type="term" value="F:protein-glutamine gamma-glutamyltransferase activity"/>
    <property type="evidence" value="ECO:0007669"/>
    <property type="project" value="UniProtKB-EC"/>
</dbReference>
<evidence type="ECO:0000256" key="8">
    <source>
        <dbReference type="PIRSR" id="PIRSR000459-2"/>
    </source>
</evidence>
<feature type="active site" evidence="7">
    <location>
        <position position="377"/>
    </location>
</feature>
<evidence type="ECO:0000313" key="10">
    <source>
        <dbReference type="EMBL" id="KAK9712772.1"/>
    </source>
</evidence>
<dbReference type="InterPro" id="IPR036985">
    <property type="entry name" value="Transglutaminase-like_sf"/>
</dbReference>
<feature type="binding site" evidence="8">
    <location>
        <position position="440"/>
    </location>
    <ligand>
        <name>Ca(2+)</name>
        <dbReference type="ChEBI" id="CHEBI:29108"/>
    </ligand>
</feature>
<dbReference type="Gene3D" id="3.90.260.10">
    <property type="entry name" value="Transglutaminase-like"/>
    <property type="match status" value="1"/>
</dbReference>
<dbReference type="InterPro" id="IPR002931">
    <property type="entry name" value="Transglutaminase-like"/>
</dbReference>
<evidence type="ECO:0000256" key="6">
    <source>
        <dbReference type="ARBA" id="ARBA00024222"/>
    </source>
</evidence>
<dbReference type="InterPro" id="IPR013783">
    <property type="entry name" value="Ig-like_fold"/>
</dbReference>
<feature type="binding site" evidence="8">
    <location>
        <position position="490"/>
    </location>
    <ligand>
        <name>Ca(2+)</name>
        <dbReference type="ChEBI" id="CHEBI:29108"/>
    </ligand>
</feature>
<dbReference type="FunFam" id="3.90.260.10:FF:000001">
    <property type="entry name" value="Protein-glutamine gamma-glutamyltransferase 2"/>
    <property type="match status" value="1"/>
</dbReference>
<dbReference type="InterPro" id="IPR038765">
    <property type="entry name" value="Papain-like_cys_pep_sf"/>
</dbReference>
<keyword evidence="4 8" id="KW-0106">Calcium</keyword>
<dbReference type="EMBL" id="JASPKY010000258">
    <property type="protein sequence ID" value="KAK9712772.1"/>
    <property type="molecule type" value="Genomic_DNA"/>
</dbReference>
<evidence type="ECO:0000256" key="5">
    <source>
        <dbReference type="ARBA" id="ARBA00023315"/>
    </source>
</evidence>
<feature type="binding site" evidence="8">
    <location>
        <position position="442"/>
    </location>
    <ligand>
        <name>Ca(2+)</name>
        <dbReference type="ChEBI" id="CHEBI:29108"/>
    </ligand>
</feature>